<protein>
    <submittedName>
        <fullName evidence="2">Uncharacterized protein</fullName>
    </submittedName>
</protein>
<feature type="compositionally biased region" description="Basic and acidic residues" evidence="1">
    <location>
        <begin position="10"/>
        <end position="29"/>
    </location>
</feature>
<reference evidence="2" key="1">
    <citation type="journal article" date="2015" name="Nature">
        <title>Complex archaea that bridge the gap between prokaryotes and eukaryotes.</title>
        <authorList>
            <person name="Spang A."/>
            <person name="Saw J.H."/>
            <person name="Jorgensen S.L."/>
            <person name="Zaremba-Niedzwiedzka K."/>
            <person name="Martijn J."/>
            <person name="Lind A.E."/>
            <person name="van Eijk R."/>
            <person name="Schleper C."/>
            <person name="Guy L."/>
            <person name="Ettema T.J."/>
        </authorList>
    </citation>
    <scope>NUCLEOTIDE SEQUENCE</scope>
</reference>
<feature type="region of interest" description="Disordered" evidence="1">
    <location>
        <begin position="1"/>
        <end position="70"/>
    </location>
</feature>
<feature type="compositionally biased region" description="Low complexity" evidence="1">
    <location>
        <begin position="51"/>
        <end position="70"/>
    </location>
</feature>
<accession>A0A0F9TGR9</accession>
<comment type="caution">
    <text evidence="2">The sequence shown here is derived from an EMBL/GenBank/DDBJ whole genome shotgun (WGS) entry which is preliminary data.</text>
</comment>
<proteinExistence type="predicted"/>
<evidence type="ECO:0000313" key="2">
    <source>
        <dbReference type="EMBL" id="KKN80425.1"/>
    </source>
</evidence>
<dbReference type="AlphaFoldDB" id="A0A0F9TGR9"/>
<gene>
    <name evidence="2" type="ORF">LCGC14_0330180</name>
</gene>
<name>A0A0F9TGR9_9ZZZZ</name>
<evidence type="ECO:0000256" key="1">
    <source>
        <dbReference type="SAM" id="MobiDB-lite"/>
    </source>
</evidence>
<dbReference type="EMBL" id="LAZR01000231">
    <property type="protein sequence ID" value="KKN80425.1"/>
    <property type="molecule type" value="Genomic_DNA"/>
</dbReference>
<sequence length="70" mass="7635">MSKGDTPRPMNKEKYDESFESVFGRKEIKTWNPDGEEEDANGLYSHEEDGSSSQTSSGQTQGSSTGGSIQ</sequence>
<organism evidence="2">
    <name type="scientific">marine sediment metagenome</name>
    <dbReference type="NCBI Taxonomy" id="412755"/>
    <lineage>
        <taxon>unclassified sequences</taxon>
        <taxon>metagenomes</taxon>
        <taxon>ecological metagenomes</taxon>
    </lineage>
</organism>